<dbReference type="EMBL" id="LLZH01000296">
    <property type="protein sequence ID" value="KUL27693.1"/>
    <property type="molecule type" value="Genomic_DNA"/>
</dbReference>
<name>A0A101JJ09_9ACTN</name>
<reference evidence="1 2" key="1">
    <citation type="submission" date="2015-10" db="EMBL/GenBank/DDBJ databases">
        <authorList>
            <person name="Gilbert D.G."/>
        </authorList>
    </citation>
    <scope>NUCLEOTIDE SEQUENCE [LARGE SCALE GENOMIC DNA]</scope>
    <source>
        <strain evidence="1 2">NRRL B-16712</strain>
    </source>
</reference>
<gene>
    <name evidence="1" type="ORF">ADL15_34655</name>
</gene>
<sequence length="104" mass="10990">MTISQLTATATTTATFVRGPGEAAVDLTLVLPRHGSPSALSYVVERMCEALYAQCISFEMVAAVSDAETGTGRWIGFLDVAEGAEIDAYGVIELLHQARERAAA</sequence>
<proteinExistence type="predicted"/>
<organism evidence="1 2">
    <name type="scientific">Actinoplanes awajinensis subsp. mycoplanecinus</name>
    <dbReference type="NCBI Taxonomy" id="135947"/>
    <lineage>
        <taxon>Bacteria</taxon>
        <taxon>Bacillati</taxon>
        <taxon>Actinomycetota</taxon>
        <taxon>Actinomycetes</taxon>
        <taxon>Micromonosporales</taxon>
        <taxon>Micromonosporaceae</taxon>
        <taxon>Actinoplanes</taxon>
    </lineage>
</organism>
<dbReference type="RefSeq" id="WP_067700043.1">
    <property type="nucleotide sequence ID" value="NZ_LLZH01000296.1"/>
</dbReference>
<dbReference type="AlphaFoldDB" id="A0A101JJ09"/>
<dbReference type="OrthoDB" id="2369748at2"/>
<accession>A0A101JJ09</accession>
<evidence type="ECO:0000313" key="2">
    <source>
        <dbReference type="Proteomes" id="UP000053244"/>
    </source>
</evidence>
<keyword evidence="2" id="KW-1185">Reference proteome</keyword>
<dbReference type="Proteomes" id="UP000053244">
    <property type="component" value="Unassembled WGS sequence"/>
</dbReference>
<comment type="caution">
    <text evidence="1">The sequence shown here is derived from an EMBL/GenBank/DDBJ whole genome shotgun (WGS) entry which is preliminary data.</text>
</comment>
<protein>
    <submittedName>
        <fullName evidence="1">Uncharacterized protein</fullName>
    </submittedName>
</protein>
<evidence type="ECO:0000313" key="1">
    <source>
        <dbReference type="EMBL" id="KUL27693.1"/>
    </source>
</evidence>